<dbReference type="AlphaFoldDB" id="A0A8X7BG00"/>
<keyword evidence="3" id="KW-1185">Reference proteome</keyword>
<evidence type="ECO:0000256" key="1">
    <source>
        <dbReference type="SAM" id="MobiDB-lite"/>
    </source>
</evidence>
<name>A0A8X7BG00_TRICX</name>
<organism evidence="2 3">
    <name type="scientific">Trichonephila clavipes</name>
    <name type="common">Golden silk orbweaver</name>
    <name type="synonym">Nephila clavipes</name>
    <dbReference type="NCBI Taxonomy" id="2585209"/>
    <lineage>
        <taxon>Eukaryota</taxon>
        <taxon>Metazoa</taxon>
        <taxon>Ecdysozoa</taxon>
        <taxon>Arthropoda</taxon>
        <taxon>Chelicerata</taxon>
        <taxon>Arachnida</taxon>
        <taxon>Araneae</taxon>
        <taxon>Araneomorphae</taxon>
        <taxon>Entelegynae</taxon>
        <taxon>Araneoidea</taxon>
        <taxon>Nephilidae</taxon>
        <taxon>Trichonephila</taxon>
    </lineage>
</organism>
<accession>A0A8X7BG00</accession>
<comment type="caution">
    <text evidence="2">The sequence shown here is derived from an EMBL/GenBank/DDBJ whole genome shotgun (WGS) entry which is preliminary data.</text>
</comment>
<proteinExistence type="predicted"/>
<protein>
    <recommendedName>
        <fullName evidence="4">DUF5641 domain-containing protein</fullName>
    </recommendedName>
</protein>
<dbReference type="Proteomes" id="UP000887159">
    <property type="component" value="Unassembled WGS sequence"/>
</dbReference>
<evidence type="ECO:0000313" key="2">
    <source>
        <dbReference type="EMBL" id="GFY29925.1"/>
    </source>
</evidence>
<evidence type="ECO:0008006" key="4">
    <source>
        <dbReference type="Google" id="ProtNLM"/>
    </source>
</evidence>
<evidence type="ECO:0000313" key="3">
    <source>
        <dbReference type="Proteomes" id="UP000887159"/>
    </source>
</evidence>
<dbReference type="EMBL" id="BMAU01021390">
    <property type="protein sequence ID" value="GFY29925.1"/>
    <property type="molecule type" value="Genomic_DNA"/>
</dbReference>
<gene>
    <name evidence="2" type="ORF">TNCV_4072381</name>
</gene>
<feature type="region of interest" description="Disordered" evidence="1">
    <location>
        <begin position="86"/>
        <end position="114"/>
    </location>
</feature>
<reference evidence="2" key="1">
    <citation type="submission" date="2020-08" db="EMBL/GenBank/DDBJ databases">
        <title>Multicomponent nature underlies the extraordinary mechanical properties of spider dragline silk.</title>
        <authorList>
            <person name="Kono N."/>
            <person name="Nakamura H."/>
            <person name="Mori M."/>
            <person name="Yoshida Y."/>
            <person name="Ohtoshi R."/>
            <person name="Malay A.D."/>
            <person name="Moran D.A.P."/>
            <person name="Tomita M."/>
            <person name="Numata K."/>
            <person name="Arakawa K."/>
        </authorList>
    </citation>
    <scope>NUCLEOTIDE SEQUENCE</scope>
</reference>
<sequence>MKPHKSSEDVLLHLNEIVKRATLELIKNENLPSTKWRTSRITEVFPGPKTKSLPRQLTVVLHTQWRTVIKGGKTATVGRRVWPSEHVSDTAEKRKKIEKDEGWSHSESGEKEDLGVLDREADEELWTRIRKMPCGLYRDKLWRERLEKGATILARHRDN</sequence>